<feature type="domain" description="DUF559" evidence="1">
    <location>
        <begin position="191"/>
        <end position="286"/>
    </location>
</feature>
<dbReference type="Pfam" id="PF04480">
    <property type="entry name" value="DUF559"/>
    <property type="match status" value="1"/>
</dbReference>
<dbReference type="InterPro" id="IPR047216">
    <property type="entry name" value="Endonuclease_DUF559_bact"/>
</dbReference>
<dbReference type="InterPro" id="IPR025159">
    <property type="entry name" value="AbiEi_N"/>
</dbReference>
<comment type="caution">
    <text evidence="3">The sequence shown here is derived from an EMBL/GenBank/DDBJ whole genome shotgun (WGS) entry which is preliminary data.</text>
</comment>
<dbReference type="Gene3D" id="3.40.960.10">
    <property type="entry name" value="VSR Endonuclease"/>
    <property type="match status" value="1"/>
</dbReference>
<gene>
    <name evidence="3" type="ORF">FK530_11970</name>
</gene>
<evidence type="ECO:0000313" key="3">
    <source>
        <dbReference type="EMBL" id="TWS28890.1"/>
    </source>
</evidence>
<dbReference type="Pfam" id="PF13338">
    <property type="entry name" value="AbiEi_4"/>
    <property type="match status" value="1"/>
</dbReference>
<protein>
    <submittedName>
        <fullName evidence="3">DUF559 domain-containing protein</fullName>
    </submittedName>
</protein>
<dbReference type="Proteomes" id="UP000319375">
    <property type="component" value="Unassembled WGS sequence"/>
</dbReference>
<name>A0A5C5S2F2_9ACTN</name>
<sequence>MRPIDMWTKAAEVFAAQDGIATLDQLRGAGLTDTAIRARLASGELVRITRGLFRTRHHPHTDRTGVRVAVILAGGVADRTTALYWHGVVNAPPETVTVTVPPERRLRQAAGYRIETRRRWLDPADIVQVDGLSVTGKPLSVLEVCDARIMDRALQTEVVNLDDLESALERNAKSRGIVEARAIFNVAAGQTESEAERMFLELLQLHGITGWYAQLPFRGWAVDFAFPESKLAVEINGWAFHRSRARWMRDQDKSNALTSAGWSVLNFSWHHLNEDPEGVITTVAETLGRRAA</sequence>
<reference evidence="3 4" key="1">
    <citation type="submission" date="2019-06" db="EMBL/GenBank/DDBJ databases">
        <title>Tsukamurella conjunctivitidis sp. nov., Tsukamurella assacharolytica sp. nov. and Tsukamurella sputae sp. nov. isolated from patients with conjunctivitis, bacteraemia (lymphoma) and respiratory infection (sputum) in Hong Kong.</title>
        <authorList>
            <person name="Teng J.L.L."/>
            <person name="Lee H.H."/>
            <person name="Fong J.Y.H."/>
            <person name="Fok K.M.N."/>
            <person name="Lau S.K.P."/>
            <person name="Woo P.C.Y."/>
        </authorList>
    </citation>
    <scope>NUCLEOTIDE SEQUENCE [LARGE SCALE GENOMIC DNA]</scope>
    <source>
        <strain evidence="3 4">HKU72</strain>
    </source>
</reference>
<evidence type="ECO:0000313" key="4">
    <source>
        <dbReference type="Proteomes" id="UP000319375"/>
    </source>
</evidence>
<feature type="domain" description="AbiEi antitoxin N-terminal" evidence="2">
    <location>
        <begin position="11"/>
        <end position="54"/>
    </location>
</feature>
<dbReference type="InterPro" id="IPR007569">
    <property type="entry name" value="DUF559"/>
</dbReference>
<dbReference type="CDD" id="cd01038">
    <property type="entry name" value="Endonuclease_DUF559"/>
    <property type="match status" value="1"/>
</dbReference>
<evidence type="ECO:0000259" key="2">
    <source>
        <dbReference type="Pfam" id="PF13338"/>
    </source>
</evidence>
<dbReference type="AlphaFoldDB" id="A0A5C5S2F2"/>
<evidence type="ECO:0000259" key="1">
    <source>
        <dbReference type="Pfam" id="PF04480"/>
    </source>
</evidence>
<organism evidence="3 4">
    <name type="scientific">Tsukamurella conjunctivitidis</name>
    <dbReference type="NCBI Taxonomy" id="2592068"/>
    <lineage>
        <taxon>Bacteria</taxon>
        <taxon>Bacillati</taxon>
        <taxon>Actinomycetota</taxon>
        <taxon>Actinomycetes</taxon>
        <taxon>Mycobacteriales</taxon>
        <taxon>Tsukamurellaceae</taxon>
        <taxon>Tsukamurella</taxon>
    </lineage>
</organism>
<proteinExistence type="predicted"/>
<keyword evidence="4" id="KW-1185">Reference proteome</keyword>
<dbReference type="SUPFAM" id="SSF52980">
    <property type="entry name" value="Restriction endonuclease-like"/>
    <property type="match status" value="1"/>
</dbReference>
<accession>A0A5C5S2F2</accession>
<dbReference type="InterPro" id="IPR011335">
    <property type="entry name" value="Restrct_endonuc-II-like"/>
</dbReference>
<dbReference type="EMBL" id="VIGX01000005">
    <property type="protein sequence ID" value="TWS28890.1"/>
    <property type="molecule type" value="Genomic_DNA"/>
</dbReference>